<dbReference type="AlphaFoldDB" id="A0A7W5FRV5"/>
<proteinExistence type="predicted"/>
<evidence type="ECO:0000313" key="3">
    <source>
        <dbReference type="Proteomes" id="UP000570361"/>
    </source>
</evidence>
<feature type="compositionally biased region" description="Acidic residues" evidence="1">
    <location>
        <begin position="60"/>
        <end position="70"/>
    </location>
</feature>
<gene>
    <name evidence="2" type="ORF">FHS18_006525</name>
</gene>
<keyword evidence="3" id="KW-1185">Reference proteome</keyword>
<accession>A0A7W5FRV5</accession>
<dbReference type="EMBL" id="JACHXK010000031">
    <property type="protein sequence ID" value="MBB3114404.1"/>
    <property type="molecule type" value="Genomic_DNA"/>
</dbReference>
<evidence type="ECO:0000256" key="1">
    <source>
        <dbReference type="SAM" id="MobiDB-lite"/>
    </source>
</evidence>
<dbReference type="RefSeq" id="WP_183604440.1">
    <property type="nucleotide sequence ID" value="NZ_JACHXK010000031.1"/>
</dbReference>
<name>A0A7W5FRV5_9BACL</name>
<reference evidence="2 3" key="1">
    <citation type="submission" date="2020-08" db="EMBL/GenBank/DDBJ databases">
        <title>Genomic Encyclopedia of Type Strains, Phase III (KMG-III): the genomes of soil and plant-associated and newly described type strains.</title>
        <authorList>
            <person name="Whitman W."/>
        </authorList>
    </citation>
    <scope>NUCLEOTIDE SEQUENCE [LARGE SCALE GENOMIC DNA]</scope>
    <source>
        <strain evidence="2 3">CECT 5862</strain>
    </source>
</reference>
<dbReference type="Proteomes" id="UP000570361">
    <property type="component" value="Unassembled WGS sequence"/>
</dbReference>
<sequence>MNLKVVNHSLYVGSVQMTAVASSSVFQIGDTEQFALYSMFDTPPESLVVGPIAPLNPPEGSDEATGESDNDVTINEPVNVNL</sequence>
<feature type="region of interest" description="Disordered" evidence="1">
    <location>
        <begin position="52"/>
        <end position="82"/>
    </location>
</feature>
<organism evidence="2 3">
    <name type="scientific">Paenibacillus phyllosphaerae</name>
    <dbReference type="NCBI Taxonomy" id="274593"/>
    <lineage>
        <taxon>Bacteria</taxon>
        <taxon>Bacillati</taxon>
        <taxon>Bacillota</taxon>
        <taxon>Bacilli</taxon>
        <taxon>Bacillales</taxon>
        <taxon>Paenibacillaceae</taxon>
        <taxon>Paenibacillus</taxon>
    </lineage>
</organism>
<evidence type="ECO:0000313" key="2">
    <source>
        <dbReference type="EMBL" id="MBB3114404.1"/>
    </source>
</evidence>
<comment type="caution">
    <text evidence="2">The sequence shown here is derived from an EMBL/GenBank/DDBJ whole genome shotgun (WGS) entry which is preliminary data.</text>
</comment>
<feature type="compositionally biased region" description="Polar residues" evidence="1">
    <location>
        <begin position="71"/>
        <end position="82"/>
    </location>
</feature>
<protein>
    <submittedName>
        <fullName evidence="2">Spore germination protein PD</fullName>
    </submittedName>
</protein>